<protein>
    <submittedName>
        <fullName evidence="6">Uncharacterized protein</fullName>
    </submittedName>
</protein>
<evidence type="ECO:0000256" key="3">
    <source>
        <dbReference type="ARBA" id="ARBA00022692"/>
    </source>
</evidence>
<comment type="similarity">
    <text evidence="2">Belongs to the TrbI/VirB10 family.</text>
</comment>
<accession>A0A9Q2ITE4</accession>
<sequence length="52" mass="5867">MIASDNSSISFDQQRKQVTWTRLIRPDGDSIVLDRMPGADMITRTGQKDQAD</sequence>
<evidence type="ECO:0000256" key="1">
    <source>
        <dbReference type="ARBA" id="ARBA00004167"/>
    </source>
</evidence>
<evidence type="ECO:0000256" key="2">
    <source>
        <dbReference type="ARBA" id="ARBA00010265"/>
    </source>
</evidence>
<dbReference type="Proteomes" id="UP000661006">
    <property type="component" value="Unassembled WGS sequence"/>
</dbReference>
<evidence type="ECO:0000313" key="7">
    <source>
        <dbReference type="Proteomes" id="UP000661006"/>
    </source>
</evidence>
<keyword evidence="3" id="KW-0812">Transmembrane</keyword>
<evidence type="ECO:0000256" key="5">
    <source>
        <dbReference type="ARBA" id="ARBA00023136"/>
    </source>
</evidence>
<dbReference type="InterPro" id="IPR042217">
    <property type="entry name" value="T4SS_VirB10/TrbI"/>
</dbReference>
<organism evidence="6 7">
    <name type="scientific">Gluconobacter japonicus</name>
    <dbReference type="NCBI Taxonomy" id="376620"/>
    <lineage>
        <taxon>Bacteria</taxon>
        <taxon>Pseudomonadati</taxon>
        <taxon>Pseudomonadota</taxon>
        <taxon>Alphaproteobacteria</taxon>
        <taxon>Acetobacterales</taxon>
        <taxon>Acetobacteraceae</taxon>
        <taxon>Gluconobacter</taxon>
    </lineage>
</organism>
<comment type="subcellular location">
    <subcellularLocation>
        <location evidence="1">Membrane</location>
        <topology evidence="1">Single-pass membrane protein</topology>
    </subcellularLocation>
</comment>
<dbReference type="Gene3D" id="2.40.128.260">
    <property type="entry name" value="Type IV secretion system, VirB10/TraB/TrbI"/>
    <property type="match status" value="1"/>
</dbReference>
<dbReference type="InterPro" id="IPR005498">
    <property type="entry name" value="T4SS_VirB10/TraB/TrbI"/>
</dbReference>
<name>A0A9Q2ITE4_GLUJA</name>
<dbReference type="GeneID" id="81475497"/>
<evidence type="ECO:0000313" key="6">
    <source>
        <dbReference type="EMBL" id="MBF0871638.1"/>
    </source>
</evidence>
<evidence type="ECO:0000256" key="4">
    <source>
        <dbReference type="ARBA" id="ARBA00022989"/>
    </source>
</evidence>
<dbReference type="EMBL" id="JABCQN010000006">
    <property type="protein sequence ID" value="MBF0871638.1"/>
    <property type="molecule type" value="Genomic_DNA"/>
</dbReference>
<dbReference type="RefSeq" id="WP_194258146.1">
    <property type="nucleotide sequence ID" value="NZ_JABCQN010000006.1"/>
</dbReference>
<reference evidence="6" key="1">
    <citation type="submission" date="2020-04" db="EMBL/GenBank/DDBJ databases">
        <authorList>
            <person name="Sombolestani A."/>
        </authorList>
    </citation>
    <scope>NUCLEOTIDE SEQUENCE</scope>
    <source>
        <strain evidence="6">R71697</strain>
    </source>
</reference>
<reference evidence="6" key="2">
    <citation type="submission" date="2020-11" db="EMBL/GenBank/DDBJ databases">
        <title>Description of novel Gluconobacter species.</title>
        <authorList>
            <person name="Cleenwerck I."/>
            <person name="Cnockaert M."/>
            <person name="Borremans W."/>
            <person name="Wieme A.D."/>
            <person name="De Vuyst L."/>
            <person name="Vandamme P."/>
        </authorList>
    </citation>
    <scope>NUCLEOTIDE SEQUENCE</scope>
    <source>
        <strain evidence="6">R71697</strain>
    </source>
</reference>
<dbReference type="AlphaFoldDB" id="A0A9Q2ITE4"/>
<gene>
    <name evidence="6" type="ORF">HKD32_12385</name>
</gene>
<comment type="caution">
    <text evidence="6">The sequence shown here is derived from an EMBL/GenBank/DDBJ whole genome shotgun (WGS) entry which is preliminary data.</text>
</comment>
<keyword evidence="4" id="KW-1133">Transmembrane helix</keyword>
<keyword evidence="5" id="KW-0472">Membrane</keyword>
<dbReference type="Pfam" id="PF03743">
    <property type="entry name" value="TrbI"/>
    <property type="match status" value="1"/>
</dbReference>
<dbReference type="GO" id="GO:0016020">
    <property type="term" value="C:membrane"/>
    <property type="evidence" value="ECO:0007669"/>
    <property type="project" value="UniProtKB-SubCell"/>
</dbReference>
<proteinExistence type="inferred from homology"/>